<reference evidence="2 3" key="1">
    <citation type="submission" date="2016-10" db="EMBL/GenBank/DDBJ databases">
        <title>Genome sequence of Mycobacterium talmonii.</title>
        <authorList>
            <person name="Greninger A.L."/>
            <person name="Elliott B."/>
            <person name="Vasireddy S."/>
            <person name="Vasireddy R."/>
        </authorList>
    </citation>
    <scope>NUCLEOTIDE SEQUENCE [LARGE SCALE GENOMIC DNA]</scope>
    <source>
        <strain evidence="3">NE-TNMC-100812</strain>
    </source>
</reference>
<evidence type="ECO:0008006" key="4">
    <source>
        <dbReference type="Google" id="ProtNLM"/>
    </source>
</evidence>
<dbReference type="Proteomes" id="UP000179734">
    <property type="component" value="Unassembled WGS sequence"/>
</dbReference>
<evidence type="ECO:0000313" key="3">
    <source>
        <dbReference type="Proteomes" id="UP000179734"/>
    </source>
</evidence>
<evidence type="ECO:0000256" key="1">
    <source>
        <dbReference type="SAM" id="SignalP"/>
    </source>
</evidence>
<proteinExistence type="predicted"/>
<comment type="caution">
    <text evidence="2">The sequence shown here is derived from an EMBL/GenBank/DDBJ whole genome shotgun (WGS) entry which is preliminary data.</text>
</comment>
<keyword evidence="1" id="KW-0732">Signal</keyword>
<keyword evidence="3" id="KW-1185">Reference proteome</keyword>
<gene>
    <name evidence="2" type="ORF">BKN37_18465</name>
</gene>
<name>A0A1S1NI00_9MYCO</name>
<organism evidence="2 3">
    <name type="scientific">Mycobacterium talmoniae</name>
    <dbReference type="NCBI Taxonomy" id="1858794"/>
    <lineage>
        <taxon>Bacteria</taxon>
        <taxon>Bacillati</taxon>
        <taxon>Actinomycetota</taxon>
        <taxon>Actinomycetes</taxon>
        <taxon>Mycobacteriales</taxon>
        <taxon>Mycobacteriaceae</taxon>
        <taxon>Mycobacterium</taxon>
    </lineage>
</organism>
<feature type="chain" id="PRO_5038705432" description="NlpC/P60 domain-containing protein" evidence="1">
    <location>
        <begin position="19"/>
        <end position="291"/>
    </location>
</feature>
<accession>A0A1S1NI00</accession>
<evidence type="ECO:0000313" key="2">
    <source>
        <dbReference type="EMBL" id="OHV00141.1"/>
    </source>
</evidence>
<protein>
    <recommendedName>
        <fullName evidence="4">NlpC/P60 domain-containing protein</fullName>
    </recommendedName>
</protein>
<sequence length="291" mass="30025">MKLRTVLIIATAPFAAMAALVIAALVTVAGADHHAKTRATTRACETALGVPVTPTATISDLAGPQAADVVASTVTGAAAAELLDTLYRIHNWRDLPAAEVNRWAHDPTSENLPEHAILTPAHTTPTGSYETRCAAILDALTEDQKTRAAALPHTDTTPTNAGLRAAVTAESLLNDRSSTGQDFVAAVAKAAYPHDQAPESGLTHLLWCGAPVAPAAAARGDLIFFDYARTGPTHLGVVLDATTVVTTTGLDAPATPPGSLAAGHPPMVNITVIRPDDITDTATTTESPDHP</sequence>
<dbReference type="AlphaFoldDB" id="A0A1S1NI00"/>
<feature type="signal peptide" evidence="1">
    <location>
        <begin position="1"/>
        <end position="18"/>
    </location>
</feature>
<dbReference type="EMBL" id="MLQM01000115">
    <property type="protein sequence ID" value="OHV00141.1"/>
    <property type="molecule type" value="Genomic_DNA"/>
</dbReference>